<dbReference type="InterPro" id="IPR034335">
    <property type="entry name" value="PGES2_C"/>
</dbReference>
<evidence type="ECO:0000256" key="3">
    <source>
        <dbReference type="ARBA" id="ARBA00012203"/>
    </source>
</evidence>
<evidence type="ECO:0000256" key="13">
    <source>
        <dbReference type="ARBA" id="ARBA00023160"/>
    </source>
</evidence>
<comment type="similarity">
    <text evidence="2">Belongs to the GST superfamily.</text>
</comment>
<dbReference type="InterPro" id="IPR034334">
    <property type="entry name" value="PGES2"/>
</dbReference>
<dbReference type="PANTHER" id="PTHR12782:SF5">
    <property type="entry name" value="PROSTAGLANDIN E SYNTHASE 2"/>
    <property type="match status" value="1"/>
</dbReference>
<sequence length="268" mass="29959">MHRAFGRIKAAQLTSGVMGVSCMTSFSTSATTLSKAAPEVPQVTLYQYEPCPYCCKTKAVLDFLNVPYNVVEVNPVTKKELKAITDYNKVPVAVVDDEIVPNSSDIIARLQSTAGSPLGVAPVDKEWSEWIDMKLVILMPPNIYRSIPEALQAFEYCLTEGNFTAWERRVSLYTGAAAMYFISKRLKKKYGFDDARLALYDVTQYWLDAMGEKPFLGGDQPNLTDVSVFGVYRSIVGLDTFDDLMANTKLQPWFDRMTEIVGPSKRIV</sequence>
<keyword evidence="9" id="KW-0276">Fatty acid metabolism</keyword>
<keyword evidence="13" id="KW-0275">Fatty acid biosynthesis</keyword>
<gene>
    <name evidence="20" type="ORF">Ae201684_018271</name>
</gene>
<evidence type="ECO:0000256" key="8">
    <source>
        <dbReference type="ARBA" id="ARBA00022692"/>
    </source>
</evidence>
<dbReference type="SFLD" id="SFLDG01203">
    <property type="entry name" value="Prostaglandin_E_synthase_like1"/>
    <property type="match status" value="1"/>
</dbReference>
<comment type="catalytic activity">
    <reaction evidence="15">
        <text>prostaglandin H2 = (12S)-hydroxy-(5Z,8E,10E)-heptadecatrienoate + malonaldehyde</text>
        <dbReference type="Rhea" id="RHEA:48644"/>
        <dbReference type="ChEBI" id="CHEBI:57405"/>
        <dbReference type="ChEBI" id="CHEBI:90694"/>
        <dbReference type="ChEBI" id="CHEBI:566274"/>
    </reaction>
    <physiologicalReaction direction="left-to-right" evidence="15">
        <dbReference type="Rhea" id="RHEA:48645"/>
    </physiologicalReaction>
</comment>
<dbReference type="PROSITE" id="PS51257">
    <property type="entry name" value="PROKAR_LIPOPROTEIN"/>
    <property type="match status" value="1"/>
</dbReference>
<evidence type="ECO:0000256" key="6">
    <source>
        <dbReference type="ARBA" id="ARBA00022516"/>
    </source>
</evidence>
<evidence type="ECO:0000256" key="15">
    <source>
        <dbReference type="ARBA" id="ARBA00023930"/>
    </source>
</evidence>
<keyword evidence="6" id="KW-0444">Lipid biosynthesis</keyword>
<dbReference type="PANTHER" id="PTHR12782">
    <property type="entry name" value="MICROSOMAL PROSTAGLANDIN E SYNTHASE-2"/>
    <property type="match status" value="1"/>
</dbReference>
<name>A0A6G0W927_9STRA</name>
<evidence type="ECO:0000256" key="12">
    <source>
        <dbReference type="ARBA" id="ARBA00023136"/>
    </source>
</evidence>
<reference evidence="20 21" key="1">
    <citation type="submission" date="2019-07" db="EMBL/GenBank/DDBJ databases">
        <title>Genomics analysis of Aphanomyces spp. identifies a new class of oomycete effector associated with host adaptation.</title>
        <authorList>
            <person name="Gaulin E."/>
        </authorList>
    </citation>
    <scope>NUCLEOTIDE SEQUENCE [LARGE SCALE GENOMIC DNA]</scope>
    <source>
        <strain evidence="20 21">ATCC 201684</strain>
    </source>
</reference>
<dbReference type="GO" id="GO:0005739">
    <property type="term" value="C:mitochondrion"/>
    <property type="evidence" value="ECO:0007669"/>
    <property type="project" value="TreeGrafter"/>
</dbReference>
<keyword evidence="11" id="KW-0443">Lipid metabolism</keyword>
<dbReference type="VEuPathDB" id="FungiDB:AeMF1_018196"/>
<comment type="caution">
    <text evidence="20">The sequence shown here is derived from an EMBL/GenBank/DDBJ whole genome shotgun (WGS) entry which is preliminary data.</text>
</comment>
<dbReference type="InterPro" id="IPR011767">
    <property type="entry name" value="GLR_AS"/>
</dbReference>
<dbReference type="SUPFAM" id="SSF47616">
    <property type="entry name" value="GST C-terminal domain-like"/>
    <property type="match status" value="1"/>
</dbReference>
<keyword evidence="21" id="KW-1185">Reference proteome</keyword>
<proteinExistence type="inferred from homology"/>
<evidence type="ECO:0000256" key="16">
    <source>
        <dbReference type="ARBA" id="ARBA00023931"/>
    </source>
</evidence>
<dbReference type="SFLD" id="SFLDS00019">
    <property type="entry name" value="Glutathione_Transferase_(cytos"/>
    <property type="match status" value="1"/>
</dbReference>
<dbReference type="Gene3D" id="3.40.30.10">
    <property type="entry name" value="Glutaredoxin"/>
    <property type="match status" value="1"/>
</dbReference>
<dbReference type="GO" id="GO:0012505">
    <property type="term" value="C:endomembrane system"/>
    <property type="evidence" value="ECO:0007669"/>
    <property type="project" value="UniProtKB-SubCell"/>
</dbReference>
<evidence type="ECO:0000313" key="20">
    <source>
        <dbReference type="EMBL" id="KAF0722672.1"/>
    </source>
</evidence>
<protein>
    <recommendedName>
        <fullName evidence="4">Prostaglandin E synthase 2</fullName>
        <ecNumber evidence="3">5.3.99.3</ecNumber>
    </recommendedName>
    <alternativeName>
        <fullName evidence="17">Microsomal prostaglandin E synthase 2</fullName>
    </alternativeName>
</protein>
<dbReference type="PROSITE" id="PS50404">
    <property type="entry name" value="GST_NTER"/>
    <property type="match status" value="1"/>
</dbReference>
<keyword evidence="7" id="KW-0643">Prostaglandin biosynthesis</keyword>
<evidence type="ECO:0000256" key="4">
    <source>
        <dbReference type="ARBA" id="ARBA00019474"/>
    </source>
</evidence>
<dbReference type="PROSITE" id="PS51354">
    <property type="entry name" value="GLUTAREDOXIN_2"/>
    <property type="match status" value="1"/>
</dbReference>
<accession>A0A6G0W927</accession>
<dbReference type="SUPFAM" id="SSF52833">
    <property type="entry name" value="Thioredoxin-like"/>
    <property type="match status" value="1"/>
</dbReference>
<dbReference type="InterPro" id="IPR036249">
    <property type="entry name" value="Thioredoxin-like_sf"/>
</dbReference>
<evidence type="ECO:0000256" key="1">
    <source>
        <dbReference type="ARBA" id="ARBA00004702"/>
    </source>
</evidence>
<keyword evidence="8" id="KW-0812">Transmembrane</keyword>
<dbReference type="EC" id="5.3.99.3" evidence="3"/>
<comment type="subcellular location">
    <subcellularLocation>
        <location evidence="18">Endomembrane system</location>
        <topology evidence="18">Single-pass membrane protein</topology>
    </subcellularLocation>
</comment>
<evidence type="ECO:0000256" key="18">
    <source>
        <dbReference type="ARBA" id="ARBA00037847"/>
    </source>
</evidence>
<evidence type="ECO:0000256" key="17">
    <source>
        <dbReference type="ARBA" id="ARBA00031041"/>
    </source>
</evidence>
<keyword evidence="14" id="KW-0413">Isomerase</keyword>
<dbReference type="EMBL" id="VJMJ01000327">
    <property type="protein sequence ID" value="KAF0722672.1"/>
    <property type="molecule type" value="Genomic_DNA"/>
</dbReference>
<evidence type="ECO:0000256" key="2">
    <source>
        <dbReference type="ARBA" id="ARBA00007409"/>
    </source>
</evidence>
<evidence type="ECO:0000259" key="19">
    <source>
        <dbReference type="PROSITE" id="PS50404"/>
    </source>
</evidence>
<dbReference type="GO" id="GO:0050220">
    <property type="term" value="F:prostaglandin-E synthase activity"/>
    <property type="evidence" value="ECO:0007669"/>
    <property type="project" value="UniProtKB-EC"/>
</dbReference>
<dbReference type="InterPro" id="IPR040079">
    <property type="entry name" value="Glutathione_S-Trfase"/>
</dbReference>
<dbReference type="GO" id="GO:0001516">
    <property type="term" value="P:prostaglandin biosynthetic process"/>
    <property type="evidence" value="ECO:0007669"/>
    <property type="project" value="UniProtKB-UniPathway"/>
</dbReference>
<keyword evidence="5" id="KW-0644">Prostaglandin metabolism</keyword>
<dbReference type="PROSITE" id="PS00195">
    <property type="entry name" value="GLUTAREDOXIN_1"/>
    <property type="match status" value="1"/>
</dbReference>
<evidence type="ECO:0000256" key="10">
    <source>
        <dbReference type="ARBA" id="ARBA00022989"/>
    </source>
</evidence>
<feature type="domain" description="GST N-terminal" evidence="19">
    <location>
        <begin position="41"/>
        <end position="118"/>
    </location>
</feature>
<dbReference type="Pfam" id="PF13417">
    <property type="entry name" value="GST_N_3"/>
    <property type="match status" value="1"/>
</dbReference>
<dbReference type="SFLD" id="SFLDG01182">
    <property type="entry name" value="Prostaglandin_E_synthase_like"/>
    <property type="match status" value="1"/>
</dbReference>
<dbReference type="InterPro" id="IPR036282">
    <property type="entry name" value="Glutathione-S-Trfase_C_sf"/>
</dbReference>
<keyword evidence="10" id="KW-1133">Transmembrane helix</keyword>
<comment type="catalytic activity">
    <reaction evidence="16">
        <text>prostaglandin H2 = prostaglandin E2</text>
        <dbReference type="Rhea" id="RHEA:12893"/>
        <dbReference type="ChEBI" id="CHEBI:57405"/>
        <dbReference type="ChEBI" id="CHEBI:606564"/>
        <dbReference type="EC" id="5.3.99.3"/>
    </reaction>
    <physiologicalReaction direction="left-to-right" evidence="16">
        <dbReference type="Rhea" id="RHEA:12894"/>
    </physiologicalReaction>
</comment>
<evidence type="ECO:0000256" key="5">
    <source>
        <dbReference type="ARBA" id="ARBA00022501"/>
    </source>
</evidence>
<keyword evidence="12" id="KW-0472">Membrane</keyword>
<evidence type="ECO:0000256" key="9">
    <source>
        <dbReference type="ARBA" id="ARBA00022832"/>
    </source>
</evidence>
<organism evidence="20 21">
    <name type="scientific">Aphanomyces euteiches</name>
    <dbReference type="NCBI Taxonomy" id="100861"/>
    <lineage>
        <taxon>Eukaryota</taxon>
        <taxon>Sar</taxon>
        <taxon>Stramenopiles</taxon>
        <taxon>Oomycota</taxon>
        <taxon>Saprolegniomycetes</taxon>
        <taxon>Saprolegniales</taxon>
        <taxon>Verrucalvaceae</taxon>
        <taxon>Aphanomyces</taxon>
    </lineage>
</organism>
<evidence type="ECO:0000256" key="11">
    <source>
        <dbReference type="ARBA" id="ARBA00023098"/>
    </source>
</evidence>
<dbReference type="InterPro" id="IPR004045">
    <property type="entry name" value="Glutathione_S-Trfase_N"/>
</dbReference>
<evidence type="ECO:0000313" key="21">
    <source>
        <dbReference type="Proteomes" id="UP000481153"/>
    </source>
</evidence>
<dbReference type="Gene3D" id="1.20.1050.10">
    <property type="match status" value="1"/>
</dbReference>
<dbReference type="AlphaFoldDB" id="A0A6G0W927"/>
<evidence type="ECO:0000256" key="14">
    <source>
        <dbReference type="ARBA" id="ARBA00023235"/>
    </source>
</evidence>
<dbReference type="CDD" id="cd03197">
    <property type="entry name" value="GST_C_mPGES2"/>
    <property type="match status" value="1"/>
</dbReference>
<dbReference type="Proteomes" id="UP000481153">
    <property type="component" value="Unassembled WGS sequence"/>
</dbReference>
<dbReference type="UniPathway" id="UPA00662"/>
<evidence type="ECO:0000256" key="7">
    <source>
        <dbReference type="ARBA" id="ARBA00022585"/>
    </source>
</evidence>
<comment type="pathway">
    <text evidence="1">Lipid metabolism; prostaglandin biosynthesis.</text>
</comment>